<dbReference type="STRING" id="425400.LS65_07125"/>
<sequence length="212" mass="24527">MQFKFYVLFMKAQKFAYNFLSTKTTREKYLICTAISLCIVFVILDFVYMPLFERYRALSTLHTHTQREFILSADSMLSAKNAHLEQMQSLQTELSHLESSLAPIQRYISTQEPPFNPFAFMPVVIDFVKNSNLTLTSFAPYQALNALNIEGTGHFDDMISLLSFIESYPFLSIDFFHLAPRGNADIAFDMLIVDHRSLRQEPPTQEQIREAK</sequence>
<dbReference type="Proteomes" id="UP000029707">
    <property type="component" value="Unassembled WGS sequence"/>
</dbReference>
<keyword evidence="3" id="KW-1185">Reference proteome</keyword>
<keyword evidence="1" id="KW-0812">Transmembrane</keyword>
<evidence type="ECO:0000313" key="2">
    <source>
        <dbReference type="EMBL" id="TLE02861.1"/>
    </source>
</evidence>
<reference evidence="2 3" key="1">
    <citation type="journal article" date="2014" name="Genome Announc.">
        <title>Draft genome sequences of eight enterohepatic helicobacter species isolated from both laboratory and wild rodents.</title>
        <authorList>
            <person name="Sheh A."/>
            <person name="Shen Z."/>
            <person name="Fox J.G."/>
        </authorList>
    </citation>
    <scope>NUCLEOTIDE SEQUENCE [LARGE SCALE GENOMIC DNA]</scope>
    <source>
        <strain evidence="2 3">MIT 01-6451</strain>
    </source>
</reference>
<dbReference type="EMBL" id="JRMQ02000002">
    <property type="protein sequence ID" value="TLE02861.1"/>
    <property type="molecule type" value="Genomic_DNA"/>
</dbReference>
<dbReference type="OrthoDB" id="5325074at2"/>
<evidence type="ECO:0008006" key="4">
    <source>
        <dbReference type="Google" id="ProtNLM"/>
    </source>
</evidence>
<feature type="transmembrane region" description="Helical" evidence="1">
    <location>
        <begin position="29"/>
        <end position="51"/>
    </location>
</feature>
<name>A0A4U8TQE1_9HELI</name>
<organism evidence="2 3">
    <name type="scientific">Helicobacter japonicus</name>
    <dbReference type="NCBI Taxonomy" id="425400"/>
    <lineage>
        <taxon>Bacteria</taxon>
        <taxon>Pseudomonadati</taxon>
        <taxon>Campylobacterota</taxon>
        <taxon>Epsilonproteobacteria</taxon>
        <taxon>Campylobacterales</taxon>
        <taxon>Helicobacteraceae</taxon>
        <taxon>Helicobacter</taxon>
    </lineage>
</organism>
<proteinExistence type="predicted"/>
<keyword evidence="1" id="KW-1133">Transmembrane helix</keyword>
<keyword evidence="1" id="KW-0472">Membrane</keyword>
<evidence type="ECO:0000256" key="1">
    <source>
        <dbReference type="SAM" id="Phobius"/>
    </source>
</evidence>
<evidence type="ECO:0000313" key="3">
    <source>
        <dbReference type="Proteomes" id="UP000029707"/>
    </source>
</evidence>
<dbReference type="AlphaFoldDB" id="A0A4U8TQE1"/>
<comment type="caution">
    <text evidence="2">The sequence shown here is derived from an EMBL/GenBank/DDBJ whole genome shotgun (WGS) entry which is preliminary data.</text>
</comment>
<gene>
    <name evidence="2" type="ORF">LS65_002750</name>
</gene>
<accession>A0A4U8TQE1</accession>
<dbReference type="GeneID" id="82320678"/>
<protein>
    <recommendedName>
        <fullName evidence="4">Pilus assembly protein PilO</fullName>
    </recommendedName>
</protein>
<dbReference type="RefSeq" id="WP_052061124.1">
    <property type="nucleotide sequence ID" value="NZ_CAJUDB010000001.1"/>
</dbReference>